<dbReference type="Gene3D" id="3.40.50.2020">
    <property type="match status" value="1"/>
</dbReference>
<dbReference type="InterPro" id="IPR027417">
    <property type="entry name" value="P-loop_NTPase"/>
</dbReference>
<feature type="domain" description="Phosphoribulokinase/uridine kinase" evidence="8">
    <location>
        <begin position="1"/>
        <end position="68"/>
    </location>
</feature>
<evidence type="ECO:0000256" key="2">
    <source>
        <dbReference type="ARBA" id="ARBA00005408"/>
    </source>
</evidence>
<dbReference type="Pfam" id="PF00485">
    <property type="entry name" value="PRK"/>
    <property type="match status" value="1"/>
</dbReference>
<dbReference type="CDD" id="cd06223">
    <property type="entry name" value="PRTases_typeI"/>
    <property type="match status" value="1"/>
</dbReference>
<reference evidence="10" key="2">
    <citation type="submission" date="2021-01" db="EMBL/GenBank/DDBJ databases">
        <authorList>
            <person name="Schikora-Tamarit M.A."/>
        </authorList>
    </citation>
    <scope>NUCLEOTIDE SEQUENCE</scope>
    <source>
        <strain evidence="10">CBS6341</strain>
    </source>
</reference>
<dbReference type="Pfam" id="PF14681">
    <property type="entry name" value="UPRTase"/>
    <property type="match status" value="1"/>
</dbReference>
<keyword evidence="5" id="KW-0547">Nucleotide-binding</keyword>
<keyword evidence="11" id="KW-1185">Reference proteome</keyword>
<evidence type="ECO:0000256" key="4">
    <source>
        <dbReference type="ARBA" id="ARBA00022679"/>
    </source>
</evidence>
<dbReference type="GO" id="GO:0004849">
    <property type="term" value="F:uridine kinase activity"/>
    <property type="evidence" value="ECO:0007669"/>
    <property type="project" value="UniProtKB-EC"/>
</dbReference>
<organism evidence="10 11">
    <name type="scientific">Wickerhamomyces mucosus</name>
    <dbReference type="NCBI Taxonomy" id="1378264"/>
    <lineage>
        <taxon>Eukaryota</taxon>
        <taxon>Fungi</taxon>
        <taxon>Dikarya</taxon>
        <taxon>Ascomycota</taxon>
        <taxon>Saccharomycotina</taxon>
        <taxon>Saccharomycetes</taxon>
        <taxon>Phaffomycetales</taxon>
        <taxon>Wickerhamomycetaceae</taxon>
        <taxon>Wickerhamomyces</taxon>
    </lineage>
</organism>
<gene>
    <name evidence="10" type="ORF">WICMUC_003652</name>
</gene>
<dbReference type="InterPro" id="IPR006083">
    <property type="entry name" value="PRK/URK"/>
</dbReference>
<dbReference type="Gene3D" id="3.40.50.300">
    <property type="entry name" value="P-loop containing nucleotide triphosphate hydrolases"/>
    <property type="match status" value="1"/>
</dbReference>
<comment type="caution">
    <text evidence="10">The sequence shown here is derived from an EMBL/GenBank/DDBJ whole genome shotgun (WGS) entry which is preliminary data.</text>
</comment>
<dbReference type="Proteomes" id="UP000769528">
    <property type="component" value="Unassembled WGS sequence"/>
</dbReference>
<keyword evidence="4" id="KW-0808">Transferase</keyword>
<dbReference type="OrthoDB" id="738517at2759"/>
<accession>A0A9P8PL64</accession>
<keyword evidence="7" id="KW-0067">ATP-binding</keyword>
<dbReference type="EMBL" id="JAEUBF010000974">
    <property type="protein sequence ID" value="KAH3673545.1"/>
    <property type="molecule type" value="Genomic_DNA"/>
</dbReference>
<dbReference type="GO" id="GO:0008655">
    <property type="term" value="P:pyrimidine-containing compound salvage"/>
    <property type="evidence" value="ECO:0007669"/>
    <property type="project" value="UniProtKB-ARBA"/>
</dbReference>
<evidence type="ECO:0000256" key="6">
    <source>
        <dbReference type="ARBA" id="ARBA00022777"/>
    </source>
</evidence>
<evidence type="ECO:0000259" key="8">
    <source>
        <dbReference type="Pfam" id="PF00485"/>
    </source>
</evidence>
<protein>
    <recommendedName>
        <fullName evidence="3">uridine/cytidine kinase</fullName>
        <ecNumber evidence="3">2.7.1.48</ecNumber>
    </recommendedName>
</protein>
<reference evidence="10" key="1">
    <citation type="journal article" date="2021" name="Open Biol.">
        <title>Shared evolutionary footprints suggest mitochondrial oxidative damage underlies multiple complex I losses in fungi.</title>
        <authorList>
            <person name="Schikora-Tamarit M.A."/>
            <person name="Marcet-Houben M."/>
            <person name="Nosek J."/>
            <person name="Gabaldon T."/>
        </authorList>
    </citation>
    <scope>NUCLEOTIDE SEQUENCE</scope>
    <source>
        <strain evidence="10">CBS6341</strain>
    </source>
</reference>
<dbReference type="AlphaFoldDB" id="A0A9P8PL64"/>
<dbReference type="InterPro" id="IPR000836">
    <property type="entry name" value="PRTase_dom"/>
</dbReference>
<dbReference type="EC" id="2.7.1.48" evidence="3"/>
<evidence type="ECO:0000256" key="5">
    <source>
        <dbReference type="ARBA" id="ARBA00022741"/>
    </source>
</evidence>
<evidence type="ECO:0000256" key="7">
    <source>
        <dbReference type="ARBA" id="ARBA00022840"/>
    </source>
</evidence>
<evidence type="ECO:0000313" key="11">
    <source>
        <dbReference type="Proteomes" id="UP000769528"/>
    </source>
</evidence>
<dbReference type="FunFam" id="3.40.50.2020:FF:000010">
    <property type="entry name" value="Uridine-cytidine kinase"/>
    <property type="match status" value="1"/>
</dbReference>
<comment type="similarity">
    <text evidence="2">Belongs to the uridine kinase family.</text>
</comment>
<comment type="pathway">
    <text evidence="1">Pyrimidine metabolism; UMP biosynthesis via salvage pathway; UMP from uridine: step 1/1.</text>
</comment>
<evidence type="ECO:0000256" key="3">
    <source>
        <dbReference type="ARBA" id="ARBA00012137"/>
    </source>
</evidence>
<proteinExistence type="inferred from homology"/>
<dbReference type="InterPro" id="IPR029057">
    <property type="entry name" value="PRTase-like"/>
</dbReference>
<dbReference type="PANTHER" id="PTHR10285">
    <property type="entry name" value="URIDINE KINASE"/>
    <property type="match status" value="1"/>
</dbReference>
<dbReference type="SUPFAM" id="SSF52540">
    <property type="entry name" value="P-loop containing nucleoside triphosphate hydrolases"/>
    <property type="match status" value="1"/>
</dbReference>
<sequence length="319" mass="35993">MHMKVYVDTDLDICLARRLSRDTITRGRDLEGAIGQWESFVKPNAEKSVKPTMRNADLIVPRGSENTIAIDMLIKHIKKQLIKKSEMHLDKLDKLTGKLEISSQKFPNLKRLDRSDQLRGVYTVLLNKETSRADFIFYFDRIATNLINKALEFQTFEKTCLITPLNIRFEGVLPSDQIIAVSIIRSGDCFMHSLRKTIPEVPIGKLLIQSDSTTGEPRLHTEALPPCIDEANTKVLLLDAQIISGAAVIMATQVLVDHGVKPENIVLVTYLATEIGLGRLLKAFKGIKVVVGEIGFREDLIRQSWFRTRFIDAKYFGTA</sequence>
<evidence type="ECO:0000259" key="9">
    <source>
        <dbReference type="Pfam" id="PF14681"/>
    </source>
</evidence>
<evidence type="ECO:0000256" key="1">
    <source>
        <dbReference type="ARBA" id="ARBA00004690"/>
    </source>
</evidence>
<dbReference type="SUPFAM" id="SSF53271">
    <property type="entry name" value="PRTase-like"/>
    <property type="match status" value="1"/>
</dbReference>
<dbReference type="GO" id="GO:0005524">
    <property type="term" value="F:ATP binding"/>
    <property type="evidence" value="ECO:0007669"/>
    <property type="project" value="UniProtKB-KW"/>
</dbReference>
<keyword evidence="6" id="KW-0418">Kinase</keyword>
<evidence type="ECO:0000313" key="10">
    <source>
        <dbReference type="EMBL" id="KAH3673545.1"/>
    </source>
</evidence>
<dbReference type="PRINTS" id="PR00988">
    <property type="entry name" value="URIDINKINASE"/>
</dbReference>
<feature type="domain" description="Phosphoribosyltransferase" evidence="9">
    <location>
        <begin position="115"/>
        <end position="294"/>
    </location>
</feature>
<name>A0A9P8PL64_9ASCO</name>